<evidence type="ECO:0000313" key="6">
    <source>
        <dbReference type="EMBL" id="GMA39363.1"/>
    </source>
</evidence>
<organism evidence="6 7">
    <name type="scientific">Mobilicoccus caccae</name>
    <dbReference type="NCBI Taxonomy" id="1859295"/>
    <lineage>
        <taxon>Bacteria</taxon>
        <taxon>Bacillati</taxon>
        <taxon>Actinomycetota</taxon>
        <taxon>Actinomycetes</taxon>
        <taxon>Micrococcales</taxon>
        <taxon>Dermatophilaceae</taxon>
        <taxon>Mobilicoccus</taxon>
    </lineage>
</organism>
<accession>A0ABQ6IRQ9</accession>
<evidence type="ECO:0000256" key="2">
    <source>
        <dbReference type="ARBA" id="ARBA00022862"/>
    </source>
</evidence>
<evidence type="ECO:0000313" key="7">
    <source>
        <dbReference type="Proteomes" id="UP001157126"/>
    </source>
</evidence>
<keyword evidence="4" id="KW-0676">Redox-active center</keyword>
<sequence>MTLSVGDTAPAFSLSNQFGKVVTLEELTADRAVLLVFYPFAFSGICSGELQEIRDDLARFQSEHVSTVAISCDPMFTLRAWDDAEAFFFPLLSDFWPHGEVARSYGVFDERGGFAHRGTYLVVPDGTIAWMLVTEAGERRDFSGFHAALADLIG</sequence>
<dbReference type="CDD" id="cd03018">
    <property type="entry name" value="PRX_AhpE_like"/>
    <property type="match status" value="1"/>
</dbReference>
<dbReference type="SUPFAM" id="SSF52833">
    <property type="entry name" value="Thioredoxin-like"/>
    <property type="match status" value="1"/>
</dbReference>
<dbReference type="InterPro" id="IPR024706">
    <property type="entry name" value="Peroxiredoxin_AhpC-typ"/>
</dbReference>
<evidence type="ECO:0000259" key="5">
    <source>
        <dbReference type="PROSITE" id="PS51352"/>
    </source>
</evidence>
<dbReference type="PIRSF" id="PIRSF000239">
    <property type="entry name" value="AHPC"/>
    <property type="match status" value="1"/>
</dbReference>
<dbReference type="PANTHER" id="PTHR43110:SF1">
    <property type="entry name" value="THIOL PEROXIDASE"/>
    <property type="match status" value="1"/>
</dbReference>
<reference evidence="7" key="1">
    <citation type="journal article" date="2019" name="Int. J. Syst. Evol. Microbiol.">
        <title>The Global Catalogue of Microorganisms (GCM) 10K type strain sequencing project: providing services to taxonomists for standard genome sequencing and annotation.</title>
        <authorList>
            <consortium name="The Broad Institute Genomics Platform"/>
            <consortium name="The Broad Institute Genome Sequencing Center for Infectious Disease"/>
            <person name="Wu L."/>
            <person name="Ma J."/>
        </authorList>
    </citation>
    <scope>NUCLEOTIDE SEQUENCE [LARGE SCALE GENOMIC DNA]</scope>
    <source>
        <strain evidence="7">NBRC 113072</strain>
    </source>
</reference>
<dbReference type="InterPro" id="IPR000866">
    <property type="entry name" value="AhpC/TSA"/>
</dbReference>
<comment type="caution">
    <text evidence="6">The sequence shown here is derived from an EMBL/GenBank/DDBJ whole genome shotgun (WGS) entry which is preliminary data.</text>
</comment>
<dbReference type="InterPro" id="IPR013766">
    <property type="entry name" value="Thioredoxin_domain"/>
</dbReference>
<dbReference type="PROSITE" id="PS51352">
    <property type="entry name" value="THIOREDOXIN_2"/>
    <property type="match status" value="1"/>
</dbReference>
<dbReference type="EMBL" id="BSUO01000001">
    <property type="protein sequence ID" value="GMA39363.1"/>
    <property type="molecule type" value="Genomic_DNA"/>
</dbReference>
<name>A0ABQ6IRQ9_9MICO</name>
<protein>
    <submittedName>
        <fullName evidence="6">Peroxiredoxin</fullName>
    </submittedName>
</protein>
<gene>
    <name evidence="6" type="primary">ahpC</name>
    <name evidence="6" type="ORF">GCM10025883_14080</name>
</gene>
<proteinExistence type="predicted"/>
<keyword evidence="7" id="KW-1185">Reference proteome</keyword>
<dbReference type="RefSeq" id="WP_284303293.1">
    <property type="nucleotide sequence ID" value="NZ_BSUO01000001.1"/>
</dbReference>
<keyword evidence="2" id="KW-0049">Antioxidant</keyword>
<dbReference type="PANTHER" id="PTHR43110">
    <property type="entry name" value="THIOL PEROXIDASE"/>
    <property type="match status" value="1"/>
</dbReference>
<keyword evidence="1" id="KW-0575">Peroxidase</keyword>
<evidence type="ECO:0000256" key="4">
    <source>
        <dbReference type="ARBA" id="ARBA00023284"/>
    </source>
</evidence>
<dbReference type="InterPro" id="IPR050455">
    <property type="entry name" value="Tpx_Peroxidase_subfamily"/>
</dbReference>
<dbReference type="Gene3D" id="3.40.30.10">
    <property type="entry name" value="Glutaredoxin"/>
    <property type="match status" value="1"/>
</dbReference>
<keyword evidence="3" id="KW-0560">Oxidoreductase</keyword>
<dbReference type="InterPro" id="IPR036249">
    <property type="entry name" value="Thioredoxin-like_sf"/>
</dbReference>
<dbReference type="Pfam" id="PF00578">
    <property type="entry name" value="AhpC-TSA"/>
    <property type="match status" value="1"/>
</dbReference>
<evidence type="ECO:0000256" key="3">
    <source>
        <dbReference type="ARBA" id="ARBA00023002"/>
    </source>
</evidence>
<dbReference type="Proteomes" id="UP001157126">
    <property type="component" value="Unassembled WGS sequence"/>
</dbReference>
<feature type="domain" description="Thioredoxin" evidence="5">
    <location>
        <begin position="3"/>
        <end position="154"/>
    </location>
</feature>
<evidence type="ECO:0000256" key="1">
    <source>
        <dbReference type="ARBA" id="ARBA00022559"/>
    </source>
</evidence>